<accession>A0A2P4S8H1</accession>
<gene>
    <name evidence="2" type="ORF">CIB84_011049</name>
    <name evidence="1" type="ORF">CIB84_015831</name>
</gene>
<evidence type="ECO:0000313" key="3">
    <source>
        <dbReference type="Proteomes" id="UP000237246"/>
    </source>
</evidence>
<dbReference type="EMBL" id="PPHD01035834">
    <property type="protein sequence ID" value="POI25198.1"/>
    <property type="molecule type" value="Genomic_DNA"/>
</dbReference>
<evidence type="ECO:0000313" key="2">
    <source>
        <dbReference type="EMBL" id="POI25198.1"/>
    </source>
</evidence>
<dbReference type="EMBL" id="PPHD01083508">
    <property type="protein sequence ID" value="POI20422.1"/>
    <property type="molecule type" value="Genomic_DNA"/>
</dbReference>
<dbReference type="OrthoDB" id="9122736at2759"/>
<proteinExistence type="predicted"/>
<evidence type="ECO:0000313" key="1">
    <source>
        <dbReference type="EMBL" id="POI20422.1"/>
    </source>
</evidence>
<keyword evidence="3" id="KW-1185">Reference proteome</keyword>
<comment type="caution">
    <text evidence="1">The sequence shown here is derived from an EMBL/GenBank/DDBJ whole genome shotgun (WGS) entry which is preliminary data.</text>
</comment>
<reference evidence="1 3" key="1">
    <citation type="submission" date="2018-01" db="EMBL/GenBank/DDBJ databases">
        <title>Comparison of the Chinese Bamboo Partridge and Red Junglefowl genome sequences highlights the importance of demography in genome evolution.</title>
        <authorList>
            <person name="Tiley G.P."/>
            <person name="Kimball R.T."/>
            <person name="Braun E.L."/>
            <person name="Burleigh J.G."/>
        </authorList>
    </citation>
    <scope>NUCLEOTIDE SEQUENCE [LARGE SCALE GENOMIC DNA]</scope>
    <source>
        <strain evidence="1">RTK389</strain>
        <tissue evidence="1">Blood</tissue>
    </source>
</reference>
<dbReference type="AlphaFoldDB" id="A0A2P4S8H1"/>
<sequence length="127" mass="14731">MVWGWRLLLCAQPIRKFGFGSICYKPDGRNDFKRNQCFITFQKRKEQEKSPGGTVQLLLGLWLCPEAGKVNRSLQWDRDSVRCKMASCVHLYYCHESAGCWLCAGKEVFPSSFRLLEKLLPTMAKHR</sequence>
<name>A0A2P4S8H1_BAMTH</name>
<dbReference type="Proteomes" id="UP000237246">
    <property type="component" value="Unassembled WGS sequence"/>
</dbReference>
<protein>
    <submittedName>
        <fullName evidence="1">Uncharacterized protein</fullName>
    </submittedName>
</protein>
<organism evidence="1 3">
    <name type="scientific">Bambusicola thoracicus</name>
    <name type="common">Chinese bamboo-partridge</name>
    <name type="synonym">Perdix thoracica</name>
    <dbReference type="NCBI Taxonomy" id="9083"/>
    <lineage>
        <taxon>Eukaryota</taxon>
        <taxon>Metazoa</taxon>
        <taxon>Chordata</taxon>
        <taxon>Craniata</taxon>
        <taxon>Vertebrata</taxon>
        <taxon>Euteleostomi</taxon>
        <taxon>Archelosauria</taxon>
        <taxon>Archosauria</taxon>
        <taxon>Dinosauria</taxon>
        <taxon>Saurischia</taxon>
        <taxon>Theropoda</taxon>
        <taxon>Coelurosauria</taxon>
        <taxon>Aves</taxon>
        <taxon>Neognathae</taxon>
        <taxon>Galloanserae</taxon>
        <taxon>Galliformes</taxon>
        <taxon>Phasianidae</taxon>
        <taxon>Perdicinae</taxon>
        <taxon>Bambusicola</taxon>
    </lineage>
</organism>